<comment type="caution">
    <text evidence="4">The sequence shown here is derived from an EMBL/GenBank/DDBJ whole genome shotgun (WGS) entry which is preliminary data.</text>
</comment>
<evidence type="ECO:0000259" key="3">
    <source>
        <dbReference type="Pfam" id="PF13439"/>
    </source>
</evidence>
<dbReference type="GO" id="GO:0016757">
    <property type="term" value="F:glycosyltransferase activity"/>
    <property type="evidence" value="ECO:0007669"/>
    <property type="project" value="InterPro"/>
</dbReference>
<feature type="domain" description="Glycosyl transferase family 1" evidence="2">
    <location>
        <begin position="220"/>
        <end position="384"/>
    </location>
</feature>
<keyword evidence="1" id="KW-0812">Transmembrane</keyword>
<reference evidence="5" key="1">
    <citation type="submission" date="2017-09" db="EMBL/GenBank/DDBJ databases">
        <title>Depth-based differentiation of microbial function through sediment-hosted aquifers and enrichment of novel symbionts in the deep terrestrial subsurface.</title>
        <authorList>
            <person name="Probst A.J."/>
            <person name="Ladd B."/>
            <person name="Jarett J.K."/>
            <person name="Geller-Mcgrath D.E."/>
            <person name="Sieber C.M.K."/>
            <person name="Emerson J.B."/>
            <person name="Anantharaman K."/>
            <person name="Thomas B.C."/>
            <person name="Malmstrom R."/>
            <person name="Stieglmeier M."/>
            <person name="Klingl A."/>
            <person name="Woyke T."/>
            <person name="Ryan C.M."/>
            <person name="Banfield J.F."/>
        </authorList>
    </citation>
    <scope>NUCLEOTIDE SEQUENCE [LARGE SCALE GENOMIC DNA]</scope>
</reference>
<dbReference type="InterPro" id="IPR028098">
    <property type="entry name" value="Glyco_trans_4-like_N"/>
</dbReference>
<feature type="transmembrane region" description="Helical" evidence="1">
    <location>
        <begin position="6"/>
        <end position="27"/>
    </location>
</feature>
<gene>
    <name evidence="4" type="ORF">CO056_01890</name>
</gene>
<name>A0A2M8EQX8_9BACT</name>
<dbReference type="Gene3D" id="3.40.50.2000">
    <property type="entry name" value="Glycogen Phosphorylase B"/>
    <property type="match status" value="2"/>
</dbReference>
<protein>
    <recommendedName>
        <fullName evidence="6">Glycosyl transferase family 1 domain-containing protein</fullName>
    </recommendedName>
</protein>
<evidence type="ECO:0000259" key="2">
    <source>
        <dbReference type="Pfam" id="PF00534"/>
    </source>
</evidence>
<proteinExistence type="predicted"/>
<feature type="transmembrane region" description="Helical" evidence="1">
    <location>
        <begin position="34"/>
        <end position="52"/>
    </location>
</feature>
<dbReference type="PANTHER" id="PTHR45947">
    <property type="entry name" value="SULFOQUINOVOSYL TRANSFERASE SQD2"/>
    <property type="match status" value="1"/>
</dbReference>
<dbReference type="Proteomes" id="UP000230228">
    <property type="component" value="Unassembled WGS sequence"/>
</dbReference>
<dbReference type="SUPFAM" id="SSF53756">
    <property type="entry name" value="UDP-Glycosyltransferase/glycogen phosphorylase"/>
    <property type="match status" value="1"/>
</dbReference>
<dbReference type="InterPro" id="IPR050194">
    <property type="entry name" value="Glycosyltransferase_grp1"/>
</dbReference>
<evidence type="ECO:0000256" key="1">
    <source>
        <dbReference type="SAM" id="Phobius"/>
    </source>
</evidence>
<keyword evidence="1" id="KW-1133">Transmembrane helix</keyword>
<organism evidence="4 5">
    <name type="scientific">Candidatus Tagabacteria bacterium CG_4_9_14_0_2_um_filter_41_11</name>
    <dbReference type="NCBI Taxonomy" id="1975019"/>
    <lineage>
        <taxon>Bacteria</taxon>
        <taxon>Candidatus Tagaibacteriota</taxon>
    </lineage>
</organism>
<evidence type="ECO:0000313" key="5">
    <source>
        <dbReference type="Proteomes" id="UP000230228"/>
    </source>
</evidence>
<evidence type="ECO:0008006" key="6">
    <source>
        <dbReference type="Google" id="ProtNLM"/>
    </source>
</evidence>
<dbReference type="PANTHER" id="PTHR45947:SF3">
    <property type="entry name" value="SULFOQUINOVOSYL TRANSFERASE SQD2"/>
    <property type="match status" value="1"/>
</dbReference>
<dbReference type="AlphaFoldDB" id="A0A2M8EQX8"/>
<feature type="domain" description="Glycosyltransferase subfamily 4-like N-terminal" evidence="3">
    <location>
        <begin position="45"/>
        <end position="209"/>
    </location>
</feature>
<dbReference type="CDD" id="cd03801">
    <property type="entry name" value="GT4_PimA-like"/>
    <property type="match status" value="1"/>
</dbReference>
<evidence type="ECO:0000313" key="4">
    <source>
        <dbReference type="EMBL" id="PJC25143.1"/>
    </source>
</evidence>
<accession>A0A2M8EQX8</accession>
<keyword evidence="1" id="KW-0472">Membrane</keyword>
<dbReference type="EMBL" id="PFSH01000027">
    <property type="protein sequence ID" value="PJC25143.1"/>
    <property type="molecule type" value="Genomic_DNA"/>
</dbReference>
<dbReference type="Pfam" id="PF00534">
    <property type="entry name" value="Glycos_transf_1"/>
    <property type="match status" value="1"/>
</dbReference>
<dbReference type="Pfam" id="PF13439">
    <property type="entry name" value="Glyco_transf_4"/>
    <property type="match status" value="1"/>
</dbReference>
<dbReference type="InterPro" id="IPR001296">
    <property type="entry name" value="Glyco_trans_1"/>
</dbReference>
<sequence>MTYSTFFLDLSVILLYYFNNIIFMNVSEDNSKKILIFSIAYIPFVGGAEIAVKEITNRINDIQFDMITLKFNKKWPKFERIGNVNIYRINTSKLFFPFTAFIKARELNKENKYDIIWAIMANRAGFAALFFKIFHPKIKFLLTLQEGDTLDYPKKQIGIFWILLKPLFRAIFLRADFIQVISKYLGNWAKNMRAKNPIEIVPNGVDLEKFKSQISNLKINELKEKFDIKENEKILITTSRLVEKNAIGDIIEALQYLPANVKLLILGAGLEEEKLKSQVPSFNLQDRVIFLGHIESQEVPQYLAISDVFVRPSLSEGLGSSFLEAMAAGIPVIGTPVGGITDFLRDNETGLFCEVNNPKSIAEKVKILLENGALRQKIIANAKELVVKNYDWDLIAEKMQNIFNKLL</sequence>